<gene>
    <name evidence="3" type="ORF">PXEA_LOCUS30669</name>
</gene>
<comment type="caution">
    <text evidence="3">The sequence shown here is derived from an EMBL/GenBank/DDBJ whole genome shotgun (WGS) entry which is preliminary data.</text>
</comment>
<dbReference type="EMBL" id="CAAALY010254370">
    <property type="protein sequence ID" value="VEL37229.1"/>
    <property type="molecule type" value="Genomic_DNA"/>
</dbReference>
<evidence type="ECO:0000313" key="4">
    <source>
        <dbReference type="Proteomes" id="UP000784294"/>
    </source>
</evidence>
<feature type="chain" id="PRO_5018538759" evidence="2">
    <location>
        <begin position="20"/>
        <end position="221"/>
    </location>
</feature>
<evidence type="ECO:0000313" key="3">
    <source>
        <dbReference type="EMBL" id="VEL37229.1"/>
    </source>
</evidence>
<feature type="region of interest" description="Disordered" evidence="1">
    <location>
        <begin position="202"/>
        <end position="221"/>
    </location>
</feature>
<keyword evidence="4" id="KW-1185">Reference proteome</keyword>
<dbReference type="Proteomes" id="UP000784294">
    <property type="component" value="Unassembled WGS sequence"/>
</dbReference>
<reference evidence="3" key="1">
    <citation type="submission" date="2018-11" db="EMBL/GenBank/DDBJ databases">
        <authorList>
            <consortium name="Pathogen Informatics"/>
        </authorList>
    </citation>
    <scope>NUCLEOTIDE SEQUENCE</scope>
</reference>
<name>A0A3S5BS57_9PLAT</name>
<feature type="compositionally biased region" description="Polar residues" evidence="1">
    <location>
        <begin position="208"/>
        <end position="221"/>
    </location>
</feature>
<feature type="signal peptide" evidence="2">
    <location>
        <begin position="1"/>
        <end position="19"/>
    </location>
</feature>
<keyword evidence="2" id="KW-0732">Signal</keyword>
<dbReference type="AlphaFoldDB" id="A0A3S5BS57"/>
<sequence length="221" mass="24115">MPIPVVSLLQLLLTGLSHNSSFFLPCQTAINSAAVYSDYPCGAHERVYLSGRHLGHPCSVTLLHEPTSLSMRLYTHKYIPTQCELKYDYEFLCSVSPGSPIAGCHGDNQPHRLSEVVPLSAAVTTMAFLFLSVRTNVRIMQFAESILSEVIRSSDPHLFHLLQPALLSIHLSPFGKVSSHCALLPCSLSLSRSLPAYACSRAHPDPSPSQTSLSSGRPFTI</sequence>
<evidence type="ECO:0000256" key="2">
    <source>
        <dbReference type="SAM" id="SignalP"/>
    </source>
</evidence>
<organism evidence="3 4">
    <name type="scientific">Protopolystoma xenopodis</name>
    <dbReference type="NCBI Taxonomy" id="117903"/>
    <lineage>
        <taxon>Eukaryota</taxon>
        <taxon>Metazoa</taxon>
        <taxon>Spiralia</taxon>
        <taxon>Lophotrochozoa</taxon>
        <taxon>Platyhelminthes</taxon>
        <taxon>Monogenea</taxon>
        <taxon>Polyopisthocotylea</taxon>
        <taxon>Polystomatidea</taxon>
        <taxon>Polystomatidae</taxon>
        <taxon>Protopolystoma</taxon>
    </lineage>
</organism>
<evidence type="ECO:0000256" key="1">
    <source>
        <dbReference type="SAM" id="MobiDB-lite"/>
    </source>
</evidence>
<protein>
    <submittedName>
        <fullName evidence="3">Uncharacterized protein</fullName>
    </submittedName>
</protein>
<accession>A0A3S5BS57</accession>
<proteinExistence type="predicted"/>